<sequence length="824" mass="87899">MRINPSSSSSVSLLLCALLLCVSHVREVSCLRLRSKQRLESAPAAVNATTADAVGRPDVVVVGSGLAGLSAAIDAASGGAVVWLMEKERVGGNSAKATSGINGAGTNVQVRQGVSDSLAHFESDIVNAGDHKADMALVKTLVSYSSSAIDFLMSHNVPLNDVEQLGGHTTPRTHRIKADKGGKPMPIGLTIVTQLRSILTNDLSANVRIMTGARVTDILTQTVALLNDAPTSVPTQDVISGVRYTFDGVESEVRVSSVVLATGGYANDHGQGSLLSEFSPSSVGLPATSGTFATGDGIKMARSLGASLIDMDKVQVHPTGFLHPSSPTSPQKFLAPELLRGLGAMLLNPKTGERFVNELERRDVVTEAIFRTCPPFAPPPSLRNTTTSTTTSSNPKAAIMLMNEKIADDFGRASFDFYVSKGFIHDLGVGVDALAAFIGNGSGRQREGAKLRRVLEGHERAGVFDANDHFYVAFVTPCVHYTMGGLRISPSTSVLRSLPDTSTASGTSLQPIPGLFAAGEIVGGVHGANRLAGNGLLECLVFGRLAGRRAANTALIPPYEGALPFQHGSYAQLRLREVRDVNSNGLKIFRFDLPSERQSTGLSVGQYVAIDSEPHLGPPPSSNHSAEKPFSVLSRPLVFGALDILLKVNPDPRSFTHHLDHMSIGTHLGFRAAGGPSFHFMPHTTPPPHTDEWSGKLRWGLIGGGTGISPMLQIIDEVIFWGRTDIEVRLIYAAATESELVNRSDLDAITQRHSNIKVVYVLERPPDKWTGHVGFVTSDIVSSHLWSPSEDVQLVLAGPPPMCRALKPMLANMGYTRDTLYSYM</sequence>
<reference evidence="7 8" key="1">
    <citation type="submission" date="2014-11" db="EMBL/GenBank/DDBJ databases">
        <authorList>
            <person name="Zhu J."/>
            <person name="Qi W."/>
            <person name="Song R."/>
        </authorList>
    </citation>
    <scope>NUCLEOTIDE SEQUENCE [LARGE SCALE GENOMIC DNA]</scope>
</reference>
<organism evidence="7 8">
    <name type="scientific">Vitrella brassicaformis (strain CCMP3155)</name>
    <dbReference type="NCBI Taxonomy" id="1169540"/>
    <lineage>
        <taxon>Eukaryota</taxon>
        <taxon>Sar</taxon>
        <taxon>Alveolata</taxon>
        <taxon>Colpodellida</taxon>
        <taxon>Vitrellaceae</taxon>
        <taxon>Vitrella</taxon>
    </lineage>
</organism>
<dbReference type="Proteomes" id="UP000041254">
    <property type="component" value="Unassembled WGS sequence"/>
</dbReference>
<evidence type="ECO:0000256" key="5">
    <source>
        <dbReference type="SAM" id="SignalP"/>
    </source>
</evidence>
<comment type="cofactor">
    <cofactor evidence="1">
        <name>FAD</name>
        <dbReference type="ChEBI" id="CHEBI:57692"/>
    </cofactor>
</comment>
<name>A0A0G4H505_VITBC</name>
<dbReference type="Gene3D" id="3.90.700.10">
    <property type="entry name" value="Succinate dehydrogenase/fumarate reductase flavoprotein, catalytic domain"/>
    <property type="match status" value="1"/>
</dbReference>
<dbReference type="InterPro" id="IPR017938">
    <property type="entry name" value="Riboflavin_synthase-like_b-brl"/>
</dbReference>
<dbReference type="OrthoDB" id="10252157at2759"/>
<dbReference type="Pfam" id="PF00890">
    <property type="entry name" value="FAD_binding_2"/>
    <property type="match status" value="1"/>
</dbReference>
<evidence type="ECO:0000256" key="1">
    <source>
        <dbReference type="ARBA" id="ARBA00001974"/>
    </source>
</evidence>
<feature type="domain" description="FAD-binding FR-type" evidence="6">
    <location>
        <begin position="568"/>
        <end position="683"/>
    </location>
</feature>
<gene>
    <name evidence="7" type="ORF">Vbra_1859</name>
</gene>
<dbReference type="InterPro" id="IPR039261">
    <property type="entry name" value="FNR_nucleotide-bd"/>
</dbReference>
<dbReference type="InterPro" id="IPR008333">
    <property type="entry name" value="Cbr1-like_FAD-bd_dom"/>
</dbReference>
<dbReference type="NCBIfam" id="TIGR01813">
    <property type="entry name" value="flavo_cyto_c"/>
    <property type="match status" value="1"/>
</dbReference>
<dbReference type="STRING" id="1169540.A0A0G4H505"/>
<dbReference type="PRINTS" id="PR00406">
    <property type="entry name" value="CYTB5RDTASE"/>
</dbReference>
<dbReference type="SUPFAM" id="SSF63380">
    <property type="entry name" value="Riboflavin synthase domain-like"/>
    <property type="match status" value="1"/>
</dbReference>
<dbReference type="Gene3D" id="3.50.50.60">
    <property type="entry name" value="FAD/NAD(P)-binding domain"/>
    <property type="match status" value="1"/>
</dbReference>
<feature type="chain" id="PRO_5005191418" description="FAD-binding FR-type domain-containing protein" evidence="5">
    <location>
        <begin position="31"/>
        <end position="824"/>
    </location>
</feature>
<dbReference type="SUPFAM" id="SSF51905">
    <property type="entry name" value="FAD/NAD(P)-binding domain"/>
    <property type="match status" value="1"/>
</dbReference>
<evidence type="ECO:0000256" key="4">
    <source>
        <dbReference type="ARBA" id="ARBA00023002"/>
    </source>
</evidence>
<evidence type="ECO:0000256" key="2">
    <source>
        <dbReference type="ARBA" id="ARBA00022630"/>
    </source>
</evidence>
<evidence type="ECO:0000256" key="3">
    <source>
        <dbReference type="ARBA" id="ARBA00022827"/>
    </source>
</evidence>
<dbReference type="InterPro" id="IPR036188">
    <property type="entry name" value="FAD/NAD-bd_sf"/>
</dbReference>
<dbReference type="GO" id="GO:0010181">
    <property type="term" value="F:FMN binding"/>
    <property type="evidence" value="ECO:0007669"/>
    <property type="project" value="InterPro"/>
</dbReference>
<dbReference type="AlphaFoldDB" id="A0A0G4H505"/>
<keyword evidence="5" id="KW-0732">Signal</keyword>
<proteinExistence type="predicted"/>
<feature type="signal peptide" evidence="5">
    <location>
        <begin position="1"/>
        <end position="30"/>
    </location>
</feature>
<keyword evidence="8" id="KW-1185">Reference proteome</keyword>
<dbReference type="PROSITE" id="PS51384">
    <property type="entry name" value="FAD_FR"/>
    <property type="match status" value="1"/>
</dbReference>
<dbReference type="InterPro" id="IPR050315">
    <property type="entry name" value="FAD-oxidoreductase_2"/>
</dbReference>
<dbReference type="InterPro" id="IPR003953">
    <property type="entry name" value="FAD-dep_OxRdtase_2_FAD-bd"/>
</dbReference>
<dbReference type="InterPro" id="IPR001433">
    <property type="entry name" value="OxRdtase_FAD/NAD-bd"/>
</dbReference>
<dbReference type="InterPro" id="IPR027477">
    <property type="entry name" value="Succ_DH/fumarate_Rdtase_cat_sf"/>
</dbReference>
<evidence type="ECO:0000259" key="6">
    <source>
        <dbReference type="PROSITE" id="PS51384"/>
    </source>
</evidence>
<dbReference type="Pfam" id="PF00970">
    <property type="entry name" value="FAD_binding_6"/>
    <property type="match status" value="1"/>
</dbReference>
<dbReference type="SUPFAM" id="SSF52343">
    <property type="entry name" value="Ferredoxin reductase-like, C-terminal NADP-linked domain"/>
    <property type="match status" value="1"/>
</dbReference>
<dbReference type="GO" id="GO:0016491">
    <property type="term" value="F:oxidoreductase activity"/>
    <property type="evidence" value="ECO:0007669"/>
    <property type="project" value="UniProtKB-KW"/>
</dbReference>
<dbReference type="EMBL" id="CDMY01001000">
    <property type="protein sequence ID" value="CEM38762.1"/>
    <property type="molecule type" value="Genomic_DNA"/>
</dbReference>
<dbReference type="Pfam" id="PF00175">
    <property type="entry name" value="NAD_binding_1"/>
    <property type="match status" value="1"/>
</dbReference>
<dbReference type="PANTHER" id="PTHR43400">
    <property type="entry name" value="FUMARATE REDUCTASE"/>
    <property type="match status" value="1"/>
</dbReference>
<dbReference type="PANTHER" id="PTHR43400:SF7">
    <property type="entry name" value="FAD-DEPENDENT OXIDOREDUCTASE 2 FAD BINDING DOMAIN-CONTAINING PROTEIN"/>
    <property type="match status" value="1"/>
</dbReference>
<dbReference type="SUPFAM" id="SSF56425">
    <property type="entry name" value="Succinate dehydrogenase/fumarate reductase flavoprotein, catalytic domain"/>
    <property type="match status" value="1"/>
</dbReference>
<dbReference type="InterPro" id="IPR010960">
    <property type="entry name" value="Flavocytochrome_c"/>
</dbReference>
<keyword evidence="3" id="KW-0274">FAD</keyword>
<dbReference type="Gene3D" id="3.40.50.80">
    <property type="entry name" value="Nucleotide-binding domain of ferredoxin-NADP reductase (FNR) module"/>
    <property type="match status" value="1"/>
</dbReference>
<dbReference type="InterPro" id="IPR017927">
    <property type="entry name" value="FAD-bd_FR_type"/>
</dbReference>
<evidence type="ECO:0000313" key="8">
    <source>
        <dbReference type="Proteomes" id="UP000041254"/>
    </source>
</evidence>
<dbReference type="OMA" id="KHRASHY"/>
<keyword evidence="4" id="KW-0560">Oxidoreductase</keyword>
<dbReference type="CDD" id="cd06183">
    <property type="entry name" value="cyt_b5_reduct_like"/>
    <property type="match status" value="1"/>
</dbReference>
<protein>
    <recommendedName>
        <fullName evidence="6">FAD-binding FR-type domain-containing protein</fullName>
    </recommendedName>
</protein>
<evidence type="ECO:0000313" key="7">
    <source>
        <dbReference type="EMBL" id="CEM38762.1"/>
    </source>
</evidence>
<dbReference type="VEuPathDB" id="CryptoDB:Vbra_1859"/>
<dbReference type="Gene3D" id="2.40.30.10">
    <property type="entry name" value="Translation factors"/>
    <property type="match status" value="1"/>
</dbReference>
<dbReference type="PhylomeDB" id="A0A0G4H505"/>
<keyword evidence="2" id="KW-0285">Flavoprotein</keyword>
<dbReference type="InParanoid" id="A0A0G4H505"/>
<accession>A0A0G4H505</accession>